<evidence type="ECO:0000256" key="11">
    <source>
        <dbReference type="ARBA" id="ARBA00023180"/>
    </source>
</evidence>
<sequence>METSPVNSFFSVCLFLILWFSESVGSWNSCPELETTCGNLTVRFPFRIIGRQPEQCGYPGFDLQCSSANHSVLELPGSLKLNIKLIDYKSQTIHLYDPSGCLLRHIRNLTLPSPFQLISPYIYDYTFFNCSSPRDGGLYSTCLSSSTYRVYAVYSNDDIGELFPLLFCSKIFNISSIPYEIIKLDDTLDLMWSHPMCEHCESKGARCGFKNSSTSYDTACFKVRHKGSSNKFVITGSILLLVVMLVVIHYVRSTYKSRKESQAIIEKFLKDYRAFKPTRYSYAEIKRITNQFEVKLGEGSFGTVFKGDISSEFKVAVKMLTNSEGNGTEFVTEVGTMGKIHHVNIIRLMGFCADGFRRALVYEYFPNGSLQNFINSPNNRQNFIGWKKLHEIALGVAKGIEYLHQGCEQRILHFDIKPHNVLLDNDFTPKICDFGLAKLCSKDQSMVSMTNARGTLGYIAPEVFSRNFGNVSHKADVYSFGMLLLELTGGRKITHDTKENAHHIHYPEWIYNILEERDDVRIHIEEESDAKIAKRLGIVGLWCIQWHPVDRPSMQAVVKTLEGEGDKLPIPPNPFNSEGTSTRKRASAPIRSLMQGLEIIQEVE</sequence>
<proteinExistence type="predicted"/>
<dbReference type="GO" id="GO:0016020">
    <property type="term" value="C:membrane"/>
    <property type="evidence" value="ECO:0007669"/>
    <property type="project" value="UniProtKB-SubCell"/>
</dbReference>
<dbReference type="SUPFAM" id="SSF56112">
    <property type="entry name" value="Protein kinase-like (PK-like)"/>
    <property type="match status" value="1"/>
</dbReference>
<name>A0AAE1J0G9_9FABA</name>
<evidence type="ECO:0000256" key="12">
    <source>
        <dbReference type="PROSITE-ProRule" id="PRU10141"/>
    </source>
</evidence>
<evidence type="ECO:0000256" key="6">
    <source>
        <dbReference type="ARBA" id="ARBA00022741"/>
    </source>
</evidence>
<keyword evidence="4 14" id="KW-0812">Transmembrane</keyword>
<keyword evidence="5 15" id="KW-0732">Signal</keyword>
<organism evidence="17 18">
    <name type="scientific">Acacia crassicarpa</name>
    <name type="common">northern wattle</name>
    <dbReference type="NCBI Taxonomy" id="499986"/>
    <lineage>
        <taxon>Eukaryota</taxon>
        <taxon>Viridiplantae</taxon>
        <taxon>Streptophyta</taxon>
        <taxon>Embryophyta</taxon>
        <taxon>Tracheophyta</taxon>
        <taxon>Spermatophyta</taxon>
        <taxon>Magnoliopsida</taxon>
        <taxon>eudicotyledons</taxon>
        <taxon>Gunneridae</taxon>
        <taxon>Pentapetalae</taxon>
        <taxon>rosids</taxon>
        <taxon>fabids</taxon>
        <taxon>Fabales</taxon>
        <taxon>Fabaceae</taxon>
        <taxon>Caesalpinioideae</taxon>
        <taxon>mimosoid clade</taxon>
        <taxon>Acacieae</taxon>
        <taxon>Acacia</taxon>
    </lineage>
</organism>
<dbReference type="PROSITE" id="PS00107">
    <property type="entry name" value="PROTEIN_KINASE_ATP"/>
    <property type="match status" value="1"/>
</dbReference>
<dbReference type="Pfam" id="PF13947">
    <property type="entry name" value="GUB_WAK_bind"/>
    <property type="match status" value="1"/>
</dbReference>
<dbReference type="PROSITE" id="PS00108">
    <property type="entry name" value="PROTEIN_KINASE_ST"/>
    <property type="match status" value="1"/>
</dbReference>
<dbReference type="InterPro" id="IPR000719">
    <property type="entry name" value="Prot_kinase_dom"/>
</dbReference>
<dbReference type="Gene3D" id="3.30.200.20">
    <property type="entry name" value="Phosphorylase Kinase, domain 1"/>
    <property type="match status" value="1"/>
</dbReference>
<dbReference type="GO" id="GO:0030247">
    <property type="term" value="F:polysaccharide binding"/>
    <property type="evidence" value="ECO:0007669"/>
    <property type="project" value="InterPro"/>
</dbReference>
<keyword evidence="8 12" id="KW-0067">ATP-binding</keyword>
<comment type="caution">
    <text evidence="17">The sequence shown here is derived from an EMBL/GenBank/DDBJ whole genome shotgun (WGS) entry which is preliminary data.</text>
</comment>
<dbReference type="GO" id="GO:0005524">
    <property type="term" value="F:ATP binding"/>
    <property type="evidence" value="ECO:0007669"/>
    <property type="project" value="UniProtKB-UniRule"/>
</dbReference>
<comment type="subcellular location">
    <subcellularLocation>
        <location evidence="1">Membrane</location>
        <topology evidence="1">Single-pass type I membrane protein</topology>
    </subcellularLocation>
</comment>
<keyword evidence="2" id="KW-0723">Serine/threonine-protein kinase</keyword>
<keyword evidence="18" id="KW-1185">Reference proteome</keyword>
<reference evidence="17" key="1">
    <citation type="submission" date="2023-10" db="EMBL/GenBank/DDBJ databases">
        <title>Chromosome-level genome of the transformable northern wattle, Acacia crassicarpa.</title>
        <authorList>
            <person name="Massaro I."/>
            <person name="Sinha N.R."/>
            <person name="Poethig S."/>
            <person name="Leichty A.R."/>
        </authorList>
    </citation>
    <scope>NUCLEOTIDE SEQUENCE</scope>
    <source>
        <strain evidence="17">Acra3RX</strain>
        <tissue evidence="17">Leaf</tissue>
    </source>
</reference>
<dbReference type="Proteomes" id="UP001293593">
    <property type="component" value="Unassembled WGS sequence"/>
</dbReference>
<accession>A0AAE1J0G9</accession>
<dbReference type="InterPro" id="IPR045874">
    <property type="entry name" value="LRK10/LRL21-25-like"/>
</dbReference>
<evidence type="ECO:0000256" key="8">
    <source>
        <dbReference type="ARBA" id="ARBA00022840"/>
    </source>
</evidence>
<evidence type="ECO:0000313" key="18">
    <source>
        <dbReference type="Proteomes" id="UP001293593"/>
    </source>
</evidence>
<evidence type="ECO:0000259" key="16">
    <source>
        <dbReference type="PROSITE" id="PS50011"/>
    </source>
</evidence>
<dbReference type="PANTHER" id="PTHR27009">
    <property type="entry name" value="RUST RESISTANCE KINASE LR10-RELATED"/>
    <property type="match status" value="1"/>
</dbReference>
<keyword evidence="10 14" id="KW-0472">Membrane</keyword>
<dbReference type="PROSITE" id="PS50011">
    <property type="entry name" value="PROTEIN_KINASE_DOM"/>
    <property type="match status" value="1"/>
</dbReference>
<dbReference type="GO" id="GO:0004674">
    <property type="term" value="F:protein serine/threonine kinase activity"/>
    <property type="evidence" value="ECO:0007669"/>
    <property type="project" value="UniProtKB-KW"/>
</dbReference>
<evidence type="ECO:0000256" key="2">
    <source>
        <dbReference type="ARBA" id="ARBA00022527"/>
    </source>
</evidence>
<keyword evidence="11" id="KW-0325">Glycoprotein</keyword>
<dbReference type="InterPro" id="IPR011009">
    <property type="entry name" value="Kinase-like_dom_sf"/>
</dbReference>
<protein>
    <recommendedName>
        <fullName evidence="16">Protein kinase domain-containing protein</fullName>
    </recommendedName>
</protein>
<evidence type="ECO:0000256" key="5">
    <source>
        <dbReference type="ARBA" id="ARBA00022729"/>
    </source>
</evidence>
<dbReference type="Gene3D" id="1.10.510.10">
    <property type="entry name" value="Transferase(Phosphotransferase) domain 1"/>
    <property type="match status" value="1"/>
</dbReference>
<evidence type="ECO:0000256" key="13">
    <source>
        <dbReference type="SAM" id="MobiDB-lite"/>
    </source>
</evidence>
<dbReference type="EMBL" id="JAWXYG010000010">
    <property type="protein sequence ID" value="KAK4260207.1"/>
    <property type="molecule type" value="Genomic_DNA"/>
</dbReference>
<evidence type="ECO:0000256" key="9">
    <source>
        <dbReference type="ARBA" id="ARBA00022989"/>
    </source>
</evidence>
<evidence type="ECO:0000313" key="17">
    <source>
        <dbReference type="EMBL" id="KAK4260207.1"/>
    </source>
</evidence>
<evidence type="ECO:0000256" key="10">
    <source>
        <dbReference type="ARBA" id="ARBA00023136"/>
    </source>
</evidence>
<feature type="domain" description="Protein kinase" evidence="16">
    <location>
        <begin position="290"/>
        <end position="576"/>
    </location>
</feature>
<dbReference type="FunFam" id="3.30.200.20:FF:000178">
    <property type="entry name" value="serine/threonine-protein kinase PBS1-like"/>
    <property type="match status" value="1"/>
</dbReference>
<dbReference type="InterPro" id="IPR008271">
    <property type="entry name" value="Ser/Thr_kinase_AS"/>
</dbReference>
<keyword evidence="6 12" id="KW-0547">Nucleotide-binding</keyword>
<dbReference type="InterPro" id="IPR025287">
    <property type="entry name" value="WAK_GUB"/>
</dbReference>
<feature type="binding site" evidence="12">
    <location>
        <position position="318"/>
    </location>
    <ligand>
        <name>ATP</name>
        <dbReference type="ChEBI" id="CHEBI:30616"/>
    </ligand>
</feature>
<feature type="chain" id="PRO_5042074852" description="Protein kinase domain-containing protein" evidence="15">
    <location>
        <begin position="26"/>
        <end position="604"/>
    </location>
</feature>
<gene>
    <name evidence="17" type="ORF">QN277_003353</name>
</gene>
<feature type="region of interest" description="Disordered" evidence="13">
    <location>
        <begin position="567"/>
        <end position="587"/>
    </location>
</feature>
<feature type="signal peptide" evidence="15">
    <location>
        <begin position="1"/>
        <end position="25"/>
    </location>
</feature>
<keyword evidence="9 14" id="KW-1133">Transmembrane helix</keyword>
<dbReference type="SMART" id="SM00220">
    <property type="entry name" value="S_TKc"/>
    <property type="match status" value="1"/>
</dbReference>
<evidence type="ECO:0000256" key="14">
    <source>
        <dbReference type="SAM" id="Phobius"/>
    </source>
</evidence>
<evidence type="ECO:0000256" key="15">
    <source>
        <dbReference type="SAM" id="SignalP"/>
    </source>
</evidence>
<dbReference type="AlphaFoldDB" id="A0AAE1J0G9"/>
<dbReference type="InterPro" id="IPR017441">
    <property type="entry name" value="Protein_kinase_ATP_BS"/>
</dbReference>
<dbReference type="FunFam" id="1.10.510.10:FF:000590">
    <property type="entry name" value="PR5-like receptor kinase"/>
    <property type="match status" value="1"/>
</dbReference>
<evidence type="ECO:0000256" key="7">
    <source>
        <dbReference type="ARBA" id="ARBA00022777"/>
    </source>
</evidence>
<evidence type="ECO:0000256" key="1">
    <source>
        <dbReference type="ARBA" id="ARBA00004479"/>
    </source>
</evidence>
<dbReference type="Pfam" id="PF00069">
    <property type="entry name" value="Pkinase"/>
    <property type="match status" value="1"/>
</dbReference>
<feature type="transmembrane region" description="Helical" evidence="14">
    <location>
        <begin position="232"/>
        <end position="251"/>
    </location>
</feature>
<keyword evidence="3" id="KW-0808">Transferase</keyword>
<evidence type="ECO:0000256" key="3">
    <source>
        <dbReference type="ARBA" id="ARBA00022679"/>
    </source>
</evidence>
<keyword evidence="7" id="KW-0418">Kinase</keyword>
<evidence type="ECO:0000256" key="4">
    <source>
        <dbReference type="ARBA" id="ARBA00022692"/>
    </source>
</evidence>